<accession>A0A934PXD8</accession>
<protein>
    <submittedName>
        <fullName evidence="3">NAD(P)-dependent oxidoreductase</fullName>
    </submittedName>
</protein>
<dbReference type="SUPFAM" id="SSF51735">
    <property type="entry name" value="NAD(P)-binding Rossmann-fold domains"/>
    <property type="match status" value="1"/>
</dbReference>
<dbReference type="Gene3D" id="3.40.50.720">
    <property type="entry name" value="NAD(P)-binding Rossmann-like Domain"/>
    <property type="match status" value="1"/>
</dbReference>
<dbReference type="AlphaFoldDB" id="A0A934PXD8"/>
<evidence type="ECO:0000313" key="4">
    <source>
        <dbReference type="Proteomes" id="UP000613193"/>
    </source>
</evidence>
<sequence length="312" mass="35643">MARIFLTGITGFLGSNIAQYLVSKGHEVIATYRPSSSRDLCLDFFDTVTWILQDENDLWVNHVVDLRPEIVIHSAWIGVSHGERNNWDCQYNNVEFLTTLLNITKCANATKFIGLGSQAEYGVYNDCIDENAPLNVSEAYGSIKIICSEIVKQFCNYHHINWYWLRLFSFFGKGESDKWLISALIKRMALDDHMDLTPGEQKYAYLYVNDLGLAINNIVVKNGKSGIYNISSKSTITIKYLIESIRDIVKPTFKLNFGILPYRSNQSMHIQGDSSKFINEFGDFELSDFNDSLLETVEYLKGKFNTQKNESI</sequence>
<comment type="caution">
    <text evidence="3">The sequence shown here is derived from an EMBL/GenBank/DDBJ whole genome shotgun (WGS) entry which is preliminary data.</text>
</comment>
<comment type="similarity">
    <text evidence="1">Belongs to the NAD(P)-dependent epimerase/dehydratase family.</text>
</comment>
<reference evidence="3" key="1">
    <citation type="submission" date="2020-12" db="EMBL/GenBank/DDBJ databases">
        <title>Bacterial novel species Mucilaginibacter sp. SD-g isolated from soil.</title>
        <authorList>
            <person name="Jung H.-Y."/>
        </authorList>
    </citation>
    <scope>NUCLEOTIDE SEQUENCE</scope>
    <source>
        <strain evidence="3">SD-g</strain>
    </source>
</reference>
<organism evidence="3 4">
    <name type="scientific">Mucilaginibacter segetis</name>
    <dbReference type="NCBI Taxonomy" id="2793071"/>
    <lineage>
        <taxon>Bacteria</taxon>
        <taxon>Pseudomonadati</taxon>
        <taxon>Bacteroidota</taxon>
        <taxon>Sphingobacteriia</taxon>
        <taxon>Sphingobacteriales</taxon>
        <taxon>Sphingobacteriaceae</taxon>
        <taxon>Mucilaginibacter</taxon>
    </lineage>
</organism>
<evidence type="ECO:0000313" key="3">
    <source>
        <dbReference type="EMBL" id="MBK0381135.1"/>
    </source>
</evidence>
<evidence type="ECO:0000259" key="2">
    <source>
        <dbReference type="Pfam" id="PF01370"/>
    </source>
</evidence>
<dbReference type="Pfam" id="PF01370">
    <property type="entry name" value="Epimerase"/>
    <property type="match status" value="1"/>
</dbReference>
<dbReference type="EMBL" id="JAEHFW010000003">
    <property type="protein sequence ID" value="MBK0381135.1"/>
    <property type="molecule type" value="Genomic_DNA"/>
</dbReference>
<dbReference type="RefSeq" id="WP_200067650.1">
    <property type="nucleotide sequence ID" value="NZ_JAEHFW010000003.1"/>
</dbReference>
<dbReference type="InterPro" id="IPR001509">
    <property type="entry name" value="Epimerase_deHydtase"/>
</dbReference>
<proteinExistence type="inferred from homology"/>
<name>A0A934PXD8_9SPHI</name>
<keyword evidence="4" id="KW-1185">Reference proteome</keyword>
<dbReference type="InterPro" id="IPR036291">
    <property type="entry name" value="NAD(P)-bd_dom_sf"/>
</dbReference>
<feature type="domain" description="NAD-dependent epimerase/dehydratase" evidence="2">
    <location>
        <begin position="4"/>
        <end position="230"/>
    </location>
</feature>
<evidence type="ECO:0000256" key="1">
    <source>
        <dbReference type="ARBA" id="ARBA00007637"/>
    </source>
</evidence>
<dbReference type="PANTHER" id="PTHR43000">
    <property type="entry name" value="DTDP-D-GLUCOSE 4,6-DEHYDRATASE-RELATED"/>
    <property type="match status" value="1"/>
</dbReference>
<dbReference type="Proteomes" id="UP000613193">
    <property type="component" value="Unassembled WGS sequence"/>
</dbReference>
<gene>
    <name evidence="3" type="ORF">I5M19_17560</name>
</gene>